<feature type="compositionally biased region" description="Polar residues" evidence="1">
    <location>
        <begin position="81"/>
        <end position="90"/>
    </location>
</feature>
<protein>
    <submittedName>
        <fullName evidence="2">Uncharacterized protein</fullName>
    </submittedName>
</protein>
<proteinExistence type="predicted"/>
<evidence type="ECO:0000313" key="2">
    <source>
        <dbReference type="EMBL" id="MEQ2184066.1"/>
    </source>
</evidence>
<keyword evidence="3" id="KW-1185">Reference proteome</keyword>
<reference evidence="2 3" key="1">
    <citation type="submission" date="2021-06" db="EMBL/GenBank/DDBJ databases">
        <authorList>
            <person name="Palmer J.M."/>
        </authorList>
    </citation>
    <scope>NUCLEOTIDE SEQUENCE [LARGE SCALE GENOMIC DNA]</scope>
    <source>
        <strain evidence="2 3">GA_2019</strain>
        <tissue evidence="2">Muscle</tissue>
    </source>
</reference>
<comment type="caution">
    <text evidence="2">The sequence shown here is derived from an EMBL/GenBank/DDBJ whole genome shotgun (WGS) entry which is preliminary data.</text>
</comment>
<accession>A0ABV0PKS1</accession>
<feature type="non-terminal residue" evidence="2">
    <location>
        <position position="1"/>
    </location>
</feature>
<name>A0ABV0PKS1_9TELE</name>
<dbReference type="Proteomes" id="UP001476798">
    <property type="component" value="Unassembled WGS sequence"/>
</dbReference>
<dbReference type="EMBL" id="JAHRIO010080135">
    <property type="protein sequence ID" value="MEQ2184066.1"/>
    <property type="molecule type" value="Genomic_DNA"/>
</dbReference>
<evidence type="ECO:0000313" key="3">
    <source>
        <dbReference type="Proteomes" id="UP001476798"/>
    </source>
</evidence>
<gene>
    <name evidence="2" type="ORF">GOODEAATRI_004151</name>
</gene>
<sequence length="125" mass="13417">LEAARRQDLYGRAGWCVMTLLNRYIPRIPPSLRKHVDLAASSFSLFHSAVVLALRTSLLDNSSDGGARSIGCGGSNKRNSHGSLPNTRPFSRTKPGIGASIHGSVSHGRRLPAAAVFPRPGFRTL</sequence>
<evidence type="ECO:0000256" key="1">
    <source>
        <dbReference type="SAM" id="MobiDB-lite"/>
    </source>
</evidence>
<feature type="region of interest" description="Disordered" evidence="1">
    <location>
        <begin position="68"/>
        <end position="98"/>
    </location>
</feature>
<organism evidence="2 3">
    <name type="scientific">Goodea atripinnis</name>
    <dbReference type="NCBI Taxonomy" id="208336"/>
    <lineage>
        <taxon>Eukaryota</taxon>
        <taxon>Metazoa</taxon>
        <taxon>Chordata</taxon>
        <taxon>Craniata</taxon>
        <taxon>Vertebrata</taxon>
        <taxon>Euteleostomi</taxon>
        <taxon>Actinopterygii</taxon>
        <taxon>Neopterygii</taxon>
        <taxon>Teleostei</taxon>
        <taxon>Neoteleostei</taxon>
        <taxon>Acanthomorphata</taxon>
        <taxon>Ovalentaria</taxon>
        <taxon>Atherinomorphae</taxon>
        <taxon>Cyprinodontiformes</taxon>
        <taxon>Goodeidae</taxon>
        <taxon>Goodea</taxon>
    </lineage>
</organism>